<dbReference type="InterPro" id="IPR001547">
    <property type="entry name" value="Glyco_hydro_5"/>
</dbReference>
<evidence type="ECO:0000256" key="1">
    <source>
        <dbReference type="ARBA" id="ARBA00005641"/>
    </source>
</evidence>
<dbReference type="PANTHER" id="PTHR31263">
    <property type="entry name" value="CELLULASE FAMILY PROTEIN (AFU_ORTHOLOGUE AFUA_5G14560)"/>
    <property type="match status" value="1"/>
</dbReference>
<dbReference type="AlphaFoldDB" id="A0A0D6R3H6"/>
<name>A0A0D6R3H6_ARACU</name>
<evidence type="ECO:0000259" key="6">
    <source>
        <dbReference type="SMART" id="SM00458"/>
    </source>
</evidence>
<dbReference type="Gene3D" id="3.20.20.80">
    <property type="entry name" value="Glycosidases"/>
    <property type="match status" value="1"/>
</dbReference>
<dbReference type="GO" id="GO:0004553">
    <property type="term" value="F:hydrolase activity, hydrolyzing O-glycosyl compounds"/>
    <property type="evidence" value="ECO:0007669"/>
    <property type="project" value="InterPro"/>
</dbReference>
<dbReference type="GO" id="GO:0000272">
    <property type="term" value="P:polysaccharide catabolic process"/>
    <property type="evidence" value="ECO:0007669"/>
    <property type="project" value="InterPro"/>
</dbReference>
<sequence>MVPAMALKALSMLLVLSSASKWAACSPLYASSRWIVDKDGSRVKLACVNWASHVDIMVAEGLDRQPLDAITTKIGALGFNCVRLTWALYMFTDTSLGATTIRQSLRKFRLSDAENGMETHNPDLLDLSVLEVYKRVVSRLGSGNVMVILDNHISRPGWCCSNSDGNGFFGDKDFNPYVWINGLTTVASTFNGTSQVVGMSLRNELRGPRQNQDDWYKYMQMGAEAVHRANPYVLVILSGLSFDTNLNFLSRKAVSLNFKEKLVFEMHWYAFSDGQAWANGNPNEVCGSVTSSVMNRGGFLITPNHTYTAPLFISEFGINQMGTNVNDNRYINCFLAFAAEYDVDWAYWALEGSYYIRSGTPALDETYGLLAGDWRNPRNASFLARLSAIQQPFQGPGLSECSPYQMVFHPATGMCLQRYSLLGLDIILGPCTETDAWRYTEDKTMMLKGTNLCIQAHELGKKARLGIVCAGDNTKWEMISSSKLHLTTTLENGSRVCLDGSSSPSVMINECKCLSGDSSCDPGNQWFKIITTTRDMPLLSSIHGMKEEE</sequence>
<dbReference type="SUPFAM" id="SSF50370">
    <property type="entry name" value="Ricin B-like lectins"/>
    <property type="match status" value="1"/>
</dbReference>
<dbReference type="EMBL" id="GCKF01035943">
    <property type="protein sequence ID" value="JAG96833.1"/>
    <property type="molecule type" value="Transcribed_RNA"/>
</dbReference>
<proteinExistence type="inferred from homology"/>
<dbReference type="PANTHER" id="PTHR31263:SF44">
    <property type="entry name" value="OS04G0481200 PROTEIN"/>
    <property type="match status" value="1"/>
</dbReference>
<keyword evidence="3 4" id="KW-0326">Glycosidase</keyword>
<dbReference type="Pfam" id="PF00150">
    <property type="entry name" value="Cellulase"/>
    <property type="match status" value="1"/>
</dbReference>
<evidence type="ECO:0000256" key="3">
    <source>
        <dbReference type="ARBA" id="ARBA00023295"/>
    </source>
</evidence>
<protein>
    <recommendedName>
        <fullName evidence="6">Ricin B lectin domain-containing protein</fullName>
    </recommendedName>
</protein>
<evidence type="ECO:0000256" key="4">
    <source>
        <dbReference type="RuleBase" id="RU361153"/>
    </source>
</evidence>
<dbReference type="SMART" id="SM00458">
    <property type="entry name" value="RICIN"/>
    <property type="match status" value="1"/>
</dbReference>
<dbReference type="EMBL" id="GCKF01035942">
    <property type="protein sequence ID" value="JAG96834.1"/>
    <property type="molecule type" value="Transcribed_RNA"/>
</dbReference>
<evidence type="ECO:0000256" key="2">
    <source>
        <dbReference type="ARBA" id="ARBA00022801"/>
    </source>
</evidence>
<dbReference type="SUPFAM" id="SSF51445">
    <property type="entry name" value="(Trans)glycosidases"/>
    <property type="match status" value="1"/>
</dbReference>
<keyword evidence="5" id="KW-0732">Signal</keyword>
<feature type="chain" id="PRO_5010908294" description="Ricin B lectin domain-containing protein" evidence="5">
    <location>
        <begin position="20"/>
        <end position="549"/>
    </location>
</feature>
<accession>A0A0D6R3H6</accession>
<dbReference type="InterPro" id="IPR000772">
    <property type="entry name" value="Ricin_B_lectin"/>
</dbReference>
<feature type="domain" description="Ricin B lectin" evidence="6">
    <location>
        <begin position="402"/>
        <end position="523"/>
    </location>
</feature>
<comment type="similarity">
    <text evidence="1 4">Belongs to the glycosyl hydrolase 5 (cellulase A) family.</text>
</comment>
<reference evidence="7" key="1">
    <citation type="submission" date="2015-03" db="EMBL/GenBank/DDBJ databases">
        <title>A transcriptome of Araucaria cunninghamii, an australian fine timber species.</title>
        <authorList>
            <person name="Jing Yi C.J.Y."/>
            <person name="Yin San L.Y.S."/>
            <person name="Abdul Karim S.S."/>
            <person name="Wan Azmi N.N."/>
            <person name="Hercus R.R."/>
            <person name="Croft L.L."/>
        </authorList>
    </citation>
    <scope>NUCLEOTIDE SEQUENCE</scope>
    <source>
        <strain evidence="7">MI0301</strain>
        <tissue evidence="7">Leaf</tissue>
    </source>
</reference>
<dbReference type="InterPro" id="IPR017853">
    <property type="entry name" value="GH"/>
</dbReference>
<feature type="signal peptide" evidence="5">
    <location>
        <begin position="1"/>
        <end position="19"/>
    </location>
</feature>
<evidence type="ECO:0000313" key="7">
    <source>
        <dbReference type="EMBL" id="JAG96833.1"/>
    </source>
</evidence>
<keyword evidence="2 4" id="KW-0378">Hydrolase</keyword>
<evidence type="ECO:0000256" key="5">
    <source>
        <dbReference type="SAM" id="SignalP"/>
    </source>
</evidence>
<dbReference type="InterPro" id="IPR035992">
    <property type="entry name" value="Ricin_B-like_lectins"/>
</dbReference>
<organism evidence="7">
    <name type="scientific">Araucaria cunninghamii</name>
    <name type="common">Hoop pine</name>
    <name type="synonym">Moreton Bay pine</name>
    <dbReference type="NCBI Taxonomy" id="56994"/>
    <lineage>
        <taxon>Eukaryota</taxon>
        <taxon>Viridiplantae</taxon>
        <taxon>Streptophyta</taxon>
        <taxon>Embryophyta</taxon>
        <taxon>Tracheophyta</taxon>
        <taxon>Spermatophyta</taxon>
        <taxon>Pinopsida</taxon>
        <taxon>Pinidae</taxon>
        <taxon>Conifers II</taxon>
        <taxon>Araucariales</taxon>
        <taxon>Araucariaceae</taxon>
        <taxon>Araucaria</taxon>
    </lineage>
</organism>
<dbReference type="Pfam" id="PF00652">
    <property type="entry name" value="Ricin_B_lectin"/>
    <property type="match status" value="1"/>
</dbReference>